<proteinExistence type="predicted"/>
<feature type="compositionally biased region" description="Basic and acidic residues" evidence="1">
    <location>
        <begin position="108"/>
        <end position="126"/>
    </location>
</feature>
<protein>
    <submittedName>
        <fullName evidence="3">Uncharacterized protein</fullName>
    </submittedName>
</protein>
<feature type="region of interest" description="Disordered" evidence="1">
    <location>
        <begin position="88"/>
        <end position="126"/>
    </location>
</feature>
<keyword evidence="2" id="KW-0812">Transmembrane</keyword>
<organism evidence="3 4">
    <name type="scientific">Portunus trituberculatus</name>
    <name type="common">Swimming crab</name>
    <name type="synonym">Neptunus trituberculatus</name>
    <dbReference type="NCBI Taxonomy" id="210409"/>
    <lineage>
        <taxon>Eukaryota</taxon>
        <taxon>Metazoa</taxon>
        <taxon>Ecdysozoa</taxon>
        <taxon>Arthropoda</taxon>
        <taxon>Crustacea</taxon>
        <taxon>Multicrustacea</taxon>
        <taxon>Malacostraca</taxon>
        <taxon>Eumalacostraca</taxon>
        <taxon>Eucarida</taxon>
        <taxon>Decapoda</taxon>
        <taxon>Pleocyemata</taxon>
        <taxon>Brachyura</taxon>
        <taxon>Eubrachyura</taxon>
        <taxon>Portunoidea</taxon>
        <taxon>Portunidae</taxon>
        <taxon>Portuninae</taxon>
        <taxon>Portunus</taxon>
    </lineage>
</organism>
<sequence length="126" mass="14602">MVDALRTLYMVVVVVVVGWYSLIFMRNLNHHLSHHFSSTIDAEMETNPHMRRDLEEYRARMKEQEQQQQQVADLELQAKRIQEQLSELSKTLPLNPASPTVQGFSKVTEGEDHDPPNHSRTAHVDL</sequence>
<dbReference type="EMBL" id="VSRR010003805">
    <property type="protein sequence ID" value="MPC37523.1"/>
    <property type="molecule type" value="Genomic_DNA"/>
</dbReference>
<evidence type="ECO:0000313" key="4">
    <source>
        <dbReference type="Proteomes" id="UP000324222"/>
    </source>
</evidence>
<gene>
    <name evidence="3" type="ORF">E2C01_031005</name>
</gene>
<name>A0A5B7EXE3_PORTR</name>
<accession>A0A5B7EXE3</accession>
<evidence type="ECO:0000256" key="1">
    <source>
        <dbReference type="SAM" id="MobiDB-lite"/>
    </source>
</evidence>
<feature type="transmembrane region" description="Helical" evidence="2">
    <location>
        <begin position="6"/>
        <end position="25"/>
    </location>
</feature>
<keyword evidence="2" id="KW-1133">Transmembrane helix</keyword>
<dbReference type="Proteomes" id="UP000324222">
    <property type="component" value="Unassembled WGS sequence"/>
</dbReference>
<keyword evidence="4" id="KW-1185">Reference proteome</keyword>
<dbReference type="AlphaFoldDB" id="A0A5B7EXE3"/>
<comment type="caution">
    <text evidence="3">The sequence shown here is derived from an EMBL/GenBank/DDBJ whole genome shotgun (WGS) entry which is preliminary data.</text>
</comment>
<keyword evidence="2" id="KW-0472">Membrane</keyword>
<evidence type="ECO:0000313" key="3">
    <source>
        <dbReference type="EMBL" id="MPC37523.1"/>
    </source>
</evidence>
<evidence type="ECO:0000256" key="2">
    <source>
        <dbReference type="SAM" id="Phobius"/>
    </source>
</evidence>
<reference evidence="3 4" key="1">
    <citation type="submission" date="2019-05" db="EMBL/GenBank/DDBJ databases">
        <title>Another draft genome of Portunus trituberculatus and its Hox gene families provides insights of decapod evolution.</title>
        <authorList>
            <person name="Jeong J.-H."/>
            <person name="Song I."/>
            <person name="Kim S."/>
            <person name="Choi T."/>
            <person name="Kim D."/>
            <person name="Ryu S."/>
            <person name="Kim W."/>
        </authorList>
    </citation>
    <scope>NUCLEOTIDE SEQUENCE [LARGE SCALE GENOMIC DNA]</scope>
    <source>
        <tissue evidence="3">Muscle</tissue>
    </source>
</reference>